<evidence type="ECO:0000313" key="2">
    <source>
        <dbReference type="Proteomes" id="UP000027463"/>
    </source>
</evidence>
<organism evidence="1 2">
    <name type="scientific">Thalassospira permensis NBRC 106175</name>
    <dbReference type="NCBI Taxonomy" id="1353532"/>
    <lineage>
        <taxon>Bacteria</taxon>
        <taxon>Pseudomonadati</taxon>
        <taxon>Pseudomonadota</taxon>
        <taxon>Alphaproteobacteria</taxon>
        <taxon>Rhodospirillales</taxon>
        <taxon>Thalassospiraceae</taxon>
        <taxon>Thalassospira</taxon>
    </lineage>
</organism>
<keyword evidence="2" id="KW-1185">Reference proteome</keyword>
<accession>A0ABR4TMQ3</accession>
<name>A0ABR4TMQ3_9PROT</name>
<dbReference type="EMBL" id="AUNC01000023">
    <property type="protein sequence ID" value="KEO55810.1"/>
    <property type="molecule type" value="Genomic_DNA"/>
</dbReference>
<sequence length="32" mass="3537">MVLVPFLEDVPQAGIPGAGLSQFYRQFDKISL</sequence>
<protein>
    <submittedName>
        <fullName evidence="1">Uncharacterized protein</fullName>
    </submittedName>
</protein>
<reference evidence="1 2" key="1">
    <citation type="submission" date="2013-07" db="EMBL/GenBank/DDBJ databases">
        <title>Thalassospira permensis NBRC 106175 Genome Sequencing.</title>
        <authorList>
            <person name="Lai Q."/>
            <person name="Shao Z."/>
        </authorList>
    </citation>
    <scope>NUCLEOTIDE SEQUENCE [LARGE SCALE GENOMIC DNA]</scope>
    <source>
        <strain evidence="1 2">NBRC 106175</strain>
    </source>
</reference>
<dbReference type="Proteomes" id="UP000027463">
    <property type="component" value="Unassembled WGS sequence"/>
</dbReference>
<gene>
    <name evidence="1" type="ORF">SMB34_05185</name>
</gene>
<comment type="caution">
    <text evidence="1">The sequence shown here is derived from an EMBL/GenBank/DDBJ whole genome shotgun (WGS) entry which is preliminary data.</text>
</comment>
<evidence type="ECO:0000313" key="1">
    <source>
        <dbReference type="EMBL" id="KEO55810.1"/>
    </source>
</evidence>
<proteinExistence type="predicted"/>